<dbReference type="SUPFAM" id="SSF55486">
    <property type="entry name" value="Metalloproteases ('zincins'), catalytic domain"/>
    <property type="match status" value="1"/>
</dbReference>
<protein>
    <recommendedName>
        <fullName evidence="7">Endoribonuclease YbeY</fullName>
        <ecNumber evidence="7">3.1.-.-</ecNumber>
    </recommendedName>
</protein>
<dbReference type="GO" id="GO:0008270">
    <property type="term" value="F:zinc ion binding"/>
    <property type="evidence" value="ECO:0007669"/>
    <property type="project" value="UniProtKB-UniRule"/>
</dbReference>
<dbReference type="Gene3D" id="3.40.390.30">
    <property type="entry name" value="Metalloproteases ('zincins'), catalytic domain"/>
    <property type="match status" value="1"/>
</dbReference>
<feature type="binding site" evidence="7">
    <location>
        <position position="117"/>
    </location>
    <ligand>
        <name>Zn(2+)</name>
        <dbReference type="ChEBI" id="CHEBI:29105"/>
        <note>catalytic</note>
    </ligand>
</feature>
<comment type="similarity">
    <text evidence="1 7">Belongs to the endoribonuclease YbeY family.</text>
</comment>
<dbReference type="GO" id="GO:0005737">
    <property type="term" value="C:cytoplasm"/>
    <property type="evidence" value="ECO:0007669"/>
    <property type="project" value="UniProtKB-SubCell"/>
</dbReference>
<evidence type="ECO:0000256" key="5">
    <source>
        <dbReference type="ARBA" id="ARBA00022801"/>
    </source>
</evidence>
<evidence type="ECO:0000256" key="4">
    <source>
        <dbReference type="ARBA" id="ARBA00022759"/>
    </source>
</evidence>
<sequence>MPREIAINNAHPRLRLDRKAIRAAIELLDRHAKRFLDGPLPGELSIAFLTDPAIARLHADFLDDPTATDVITFEGEPAFGTAGEICVSADTAASYAAKKGHDFSEELTLYVVHGWLHLAGYDDLEPAKKRRMRAAEARAVNILKEAEACPRFSWKQ</sequence>
<keyword evidence="5 7" id="KW-0378">Hydrolase</keyword>
<dbReference type="InterPro" id="IPR023091">
    <property type="entry name" value="MetalPrtase_cat_dom_sf_prd"/>
</dbReference>
<evidence type="ECO:0000256" key="7">
    <source>
        <dbReference type="HAMAP-Rule" id="MF_00009"/>
    </source>
</evidence>
<dbReference type="PANTHER" id="PTHR46986">
    <property type="entry name" value="ENDORIBONUCLEASE YBEY, CHLOROPLASTIC"/>
    <property type="match status" value="1"/>
</dbReference>
<evidence type="ECO:0000256" key="1">
    <source>
        <dbReference type="ARBA" id="ARBA00010875"/>
    </source>
</evidence>
<name>A0AAF0CQA7_9BACT</name>
<feature type="binding site" evidence="7">
    <location>
        <position position="123"/>
    </location>
    <ligand>
        <name>Zn(2+)</name>
        <dbReference type="ChEBI" id="CHEBI:29105"/>
        <note>catalytic</note>
    </ligand>
</feature>
<keyword evidence="7" id="KW-0698">rRNA processing</keyword>
<dbReference type="Pfam" id="PF02130">
    <property type="entry name" value="YbeY"/>
    <property type="match status" value="1"/>
</dbReference>
<gene>
    <name evidence="7 8" type="primary">ybeY</name>
    <name evidence="8" type="ORF">PXH66_04475</name>
</gene>
<comment type="cofactor">
    <cofactor evidence="7">
        <name>Zn(2+)</name>
        <dbReference type="ChEBI" id="CHEBI:29105"/>
    </cofactor>
    <text evidence="7">Binds 1 zinc ion.</text>
</comment>
<dbReference type="NCBIfam" id="TIGR00043">
    <property type="entry name" value="rRNA maturation RNase YbeY"/>
    <property type="match status" value="1"/>
</dbReference>
<evidence type="ECO:0000256" key="2">
    <source>
        <dbReference type="ARBA" id="ARBA00022722"/>
    </source>
</evidence>
<dbReference type="EMBL" id="CP119075">
    <property type="protein sequence ID" value="WED66101.1"/>
    <property type="molecule type" value="Genomic_DNA"/>
</dbReference>
<dbReference type="RefSeq" id="WP_330931291.1">
    <property type="nucleotide sequence ID" value="NZ_CP119075.1"/>
</dbReference>
<dbReference type="Proteomes" id="UP001218638">
    <property type="component" value="Chromosome"/>
</dbReference>
<comment type="function">
    <text evidence="7">Single strand-specific metallo-endoribonuclease involved in late-stage 70S ribosome quality control and in maturation of the 3' terminus of the 16S rRNA.</text>
</comment>
<dbReference type="KEGG" id="slom:PXH66_04475"/>
<keyword evidence="7" id="KW-0963">Cytoplasm</keyword>
<evidence type="ECO:0000313" key="9">
    <source>
        <dbReference type="Proteomes" id="UP001218638"/>
    </source>
</evidence>
<keyword evidence="4 7" id="KW-0255">Endonuclease</keyword>
<feature type="binding site" evidence="7">
    <location>
        <position position="113"/>
    </location>
    <ligand>
        <name>Zn(2+)</name>
        <dbReference type="ChEBI" id="CHEBI:29105"/>
        <note>catalytic</note>
    </ligand>
</feature>
<comment type="subcellular location">
    <subcellularLocation>
        <location evidence="7">Cytoplasm</location>
    </subcellularLocation>
</comment>
<dbReference type="GO" id="GO:0004222">
    <property type="term" value="F:metalloendopeptidase activity"/>
    <property type="evidence" value="ECO:0007669"/>
    <property type="project" value="InterPro"/>
</dbReference>
<keyword evidence="9" id="KW-1185">Reference proteome</keyword>
<dbReference type="InterPro" id="IPR002036">
    <property type="entry name" value="YbeY"/>
</dbReference>
<dbReference type="InterPro" id="IPR020549">
    <property type="entry name" value="YbeY_CS"/>
</dbReference>
<accession>A0AAF0CQA7</accession>
<reference evidence="8" key="1">
    <citation type="submission" date="2023-03" db="EMBL/GenBank/DDBJ databases">
        <title>Lomoglobus Profundus gen. nov., sp. nov., a novel member of the phylum Verrucomicrobia, isolated from deep-marine sediment of South China Sea.</title>
        <authorList>
            <person name="Ahmad T."/>
            <person name="Ishaq S.E."/>
            <person name="Wang F."/>
        </authorList>
    </citation>
    <scope>NUCLEOTIDE SEQUENCE</scope>
    <source>
        <strain evidence="8">LMO-M01</strain>
    </source>
</reference>
<proteinExistence type="inferred from homology"/>
<keyword evidence="2 7" id="KW-0540">Nuclease</keyword>
<evidence type="ECO:0000313" key="8">
    <source>
        <dbReference type="EMBL" id="WED66101.1"/>
    </source>
</evidence>
<dbReference type="GO" id="GO:0004521">
    <property type="term" value="F:RNA endonuclease activity"/>
    <property type="evidence" value="ECO:0007669"/>
    <property type="project" value="UniProtKB-UniRule"/>
</dbReference>
<dbReference type="PROSITE" id="PS01306">
    <property type="entry name" value="UPF0054"/>
    <property type="match status" value="1"/>
</dbReference>
<evidence type="ECO:0000256" key="6">
    <source>
        <dbReference type="ARBA" id="ARBA00022833"/>
    </source>
</evidence>
<dbReference type="AlphaFoldDB" id="A0AAF0CQA7"/>
<keyword evidence="6 7" id="KW-0862">Zinc</keyword>
<dbReference type="PANTHER" id="PTHR46986:SF1">
    <property type="entry name" value="ENDORIBONUCLEASE YBEY, CHLOROPLASTIC"/>
    <property type="match status" value="1"/>
</dbReference>
<dbReference type="EC" id="3.1.-.-" evidence="7"/>
<dbReference type="HAMAP" id="MF_00009">
    <property type="entry name" value="Endoribonucl_YbeY"/>
    <property type="match status" value="1"/>
</dbReference>
<evidence type="ECO:0000256" key="3">
    <source>
        <dbReference type="ARBA" id="ARBA00022723"/>
    </source>
</evidence>
<dbReference type="GO" id="GO:0006364">
    <property type="term" value="P:rRNA processing"/>
    <property type="evidence" value="ECO:0007669"/>
    <property type="project" value="UniProtKB-UniRule"/>
</dbReference>
<organism evidence="8 9">
    <name type="scientific">Synoicihabitans lomoniglobus</name>
    <dbReference type="NCBI Taxonomy" id="2909285"/>
    <lineage>
        <taxon>Bacteria</taxon>
        <taxon>Pseudomonadati</taxon>
        <taxon>Verrucomicrobiota</taxon>
        <taxon>Opitutia</taxon>
        <taxon>Opitutales</taxon>
        <taxon>Opitutaceae</taxon>
        <taxon>Synoicihabitans</taxon>
    </lineage>
</organism>
<keyword evidence="3 7" id="KW-0479">Metal-binding</keyword>
<keyword evidence="7" id="KW-0690">Ribosome biogenesis</keyword>